<comment type="caution">
    <text evidence="1">The sequence shown here is derived from an EMBL/GenBank/DDBJ whole genome shotgun (WGS) entry which is preliminary data.</text>
</comment>
<dbReference type="EMBL" id="BMAW01016429">
    <property type="protein sequence ID" value="GFT48974.1"/>
    <property type="molecule type" value="Genomic_DNA"/>
</dbReference>
<reference evidence="1" key="1">
    <citation type="submission" date="2020-08" db="EMBL/GenBank/DDBJ databases">
        <title>Multicomponent nature underlies the extraordinary mechanical properties of spider dragline silk.</title>
        <authorList>
            <person name="Kono N."/>
            <person name="Nakamura H."/>
            <person name="Mori M."/>
            <person name="Yoshida Y."/>
            <person name="Ohtoshi R."/>
            <person name="Malay A.D."/>
            <person name="Moran D.A.P."/>
            <person name="Tomita M."/>
            <person name="Numata K."/>
            <person name="Arakawa K."/>
        </authorList>
    </citation>
    <scope>NUCLEOTIDE SEQUENCE</scope>
</reference>
<organism evidence="1 2">
    <name type="scientific">Nephila pilipes</name>
    <name type="common">Giant wood spider</name>
    <name type="synonym">Nephila maculata</name>
    <dbReference type="NCBI Taxonomy" id="299642"/>
    <lineage>
        <taxon>Eukaryota</taxon>
        <taxon>Metazoa</taxon>
        <taxon>Ecdysozoa</taxon>
        <taxon>Arthropoda</taxon>
        <taxon>Chelicerata</taxon>
        <taxon>Arachnida</taxon>
        <taxon>Araneae</taxon>
        <taxon>Araneomorphae</taxon>
        <taxon>Entelegynae</taxon>
        <taxon>Araneoidea</taxon>
        <taxon>Nephilidae</taxon>
        <taxon>Nephila</taxon>
    </lineage>
</organism>
<protein>
    <submittedName>
        <fullName evidence="1">Uncharacterized protein</fullName>
    </submittedName>
</protein>
<dbReference type="Proteomes" id="UP000887013">
    <property type="component" value="Unassembled WGS sequence"/>
</dbReference>
<accession>A0A8X6P3J6</accession>
<evidence type="ECO:0000313" key="2">
    <source>
        <dbReference type="Proteomes" id="UP000887013"/>
    </source>
</evidence>
<sequence>HEFCGHAVPILNNEPKFLPLIQGDCTAEPTLSAIGSSHLAKWWVNRLPAGSHDHETLWRDHGG</sequence>
<gene>
    <name evidence="1" type="ORF">NPIL_252141</name>
</gene>
<dbReference type="AlphaFoldDB" id="A0A8X6P3J6"/>
<name>A0A8X6P3J6_NEPPI</name>
<proteinExistence type="predicted"/>
<feature type="non-terminal residue" evidence="1">
    <location>
        <position position="1"/>
    </location>
</feature>
<evidence type="ECO:0000313" key="1">
    <source>
        <dbReference type="EMBL" id="GFT48974.1"/>
    </source>
</evidence>
<keyword evidence="2" id="KW-1185">Reference proteome</keyword>